<reference evidence="2" key="1">
    <citation type="journal article" date="2020" name="Stud. Mycol.">
        <title>101 Dothideomycetes genomes: a test case for predicting lifestyles and emergence of pathogens.</title>
        <authorList>
            <person name="Haridas S."/>
            <person name="Albert R."/>
            <person name="Binder M."/>
            <person name="Bloem J."/>
            <person name="Labutti K."/>
            <person name="Salamov A."/>
            <person name="Andreopoulos B."/>
            <person name="Baker S."/>
            <person name="Barry K."/>
            <person name="Bills G."/>
            <person name="Bluhm B."/>
            <person name="Cannon C."/>
            <person name="Castanera R."/>
            <person name="Culley D."/>
            <person name="Daum C."/>
            <person name="Ezra D."/>
            <person name="Gonzalez J."/>
            <person name="Henrissat B."/>
            <person name="Kuo A."/>
            <person name="Liang C."/>
            <person name="Lipzen A."/>
            <person name="Lutzoni F."/>
            <person name="Magnuson J."/>
            <person name="Mondo S."/>
            <person name="Nolan M."/>
            <person name="Ohm R."/>
            <person name="Pangilinan J."/>
            <person name="Park H.-J."/>
            <person name="Ramirez L."/>
            <person name="Alfaro M."/>
            <person name="Sun H."/>
            <person name="Tritt A."/>
            <person name="Yoshinaga Y."/>
            <person name="Zwiers L.-H."/>
            <person name="Turgeon B."/>
            <person name="Goodwin S."/>
            <person name="Spatafora J."/>
            <person name="Crous P."/>
            <person name="Grigoriev I."/>
        </authorList>
    </citation>
    <scope>NUCLEOTIDE SEQUENCE</scope>
    <source>
        <strain evidence="2">CBS 675.92</strain>
    </source>
</reference>
<feature type="compositionally biased region" description="Basic residues" evidence="1">
    <location>
        <begin position="70"/>
        <end position="79"/>
    </location>
</feature>
<gene>
    <name evidence="2" type="ORF">CC80DRAFT_547736</name>
</gene>
<protein>
    <submittedName>
        <fullName evidence="2">Uncharacterized protein</fullName>
    </submittedName>
</protein>
<feature type="region of interest" description="Disordered" evidence="1">
    <location>
        <begin position="1"/>
        <end position="146"/>
    </location>
</feature>
<dbReference type="OrthoDB" id="3786150at2759"/>
<dbReference type="EMBL" id="ML976990">
    <property type="protein sequence ID" value="KAF1957023.1"/>
    <property type="molecule type" value="Genomic_DNA"/>
</dbReference>
<evidence type="ECO:0000313" key="2">
    <source>
        <dbReference type="EMBL" id="KAF1957023.1"/>
    </source>
</evidence>
<keyword evidence="3" id="KW-1185">Reference proteome</keyword>
<dbReference type="Proteomes" id="UP000800035">
    <property type="component" value="Unassembled WGS sequence"/>
</dbReference>
<evidence type="ECO:0000313" key="3">
    <source>
        <dbReference type="Proteomes" id="UP000800035"/>
    </source>
</evidence>
<sequence length="434" mass="48597">MSGVKRPASPTASDLPPHKKWKNAAGDADTADAQTSPSRNSSSESRHLSDPPKSSPPSLSHIPKTAPTNRRVKAPKSVKAKADHAEVNAVPIGTLFDHKPTTKPTPPKYSDAWGSKPCSGLKGANSYPDQPPARSSNAQTVPPLWEDRKYRYQKGSRFVKSFQKGVTVADDAPDLDQEENLLIKLIDMRPRSAKDPTPRRLPTYYVYQQGKPLDWDNKQAVKAINDRRQQAIDRFTLDRNWTKAERNLLASIFHEVPDVSIKEATDRFNTHFKDRDFVSSTAFTWDNLSTGRTIESVRFEYLSNKRSYDAGEAPQRKELNDKTEEGRIAAKILEEKFGKADSALMSDDGDESDDEVMQEPKAAQVQLKQAAMRGEAHVGGPEPEPAFFTDDEEELLQLAGYVSEDERPASLCNRYVEPAISYREVDESYDMDDE</sequence>
<organism evidence="2 3">
    <name type="scientific">Byssothecium circinans</name>
    <dbReference type="NCBI Taxonomy" id="147558"/>
    <lineage>
        <taxon>Eukaryota</taxon>
        <taxon>Fungi</taxon>
        <taxon>Dikarya</taxon>
        <taxon>Ascomycota</taxon>
        <taxon>Pezizomycotina</taxon>
        <taxon>Dothideomycetes</taxon>
        <taxon>Pleosporomycetidae</taxon>
        <taxon>Pleosporales</taxon>
        <taxon>Massarineae</taxon>
        <taxon>Massarinaceae</taxon>
        <taxon>Byssothecium</taxon>
    </lineage>
</organism>
<dbReference type="AlphaFoldDB" id="A0A6A5TVU0"/>
<proteinExistence type="predicted"/>
<name>A0A6A5TVU0_9PLEO</name>
<accession>A0A6A5TVU0</accession>
<evidence type="ECO:0000256" key="1">
    <source>
        <dbReference type="SAM" id="MobiDB-lite"/>
    </source>
</evidence>
<feature type="compositionally biased region" description="Low complexity" evidence="1">
    <location>
        <begin position="24"/>
        <end position="43"/>
    </location>
</feature>